<proteinExistence type="predicted"/>
<organism evidence="1 2">
    <name type="scientific">Neurospora intermedia</name>
    <dbReference type="NCBI Taxonomy" id="5142"/>
    <lineage>
        <taxon>Eukaryota</taxon>
        <taxon>Fungi</taxon>
        <taxon>Dikarya</taxon>
        <taxon>Ascomycota</taxon>
        <taxon>Pezizomycotina</taxon>
        <taxon>Sordariomycetes</taxon>
        <taxon>Sordariomycetidae</taxon>
        <taxon>Sordariales</taxon>
        <taxon>Sordariaceae</taxon>
        <taxon>Neurospora</taxon>
    </lineage>
</organism>
<protein>
    <submittedName>
        <fullName evidence="1">Uncharacterized protein</fullName>
    </submittedName>
</protein>
<evidence type="ECO:0000313" key="1">
    <source>
        <dbReference type="EMBL" id="KAL0468223.1"/>
    </source>
</evidence>
<name>A0ABR3D7I9_NEUIN</name>
<comment type="caution">
    <text evidence="1">The sequence shown here is derived from an EMBL/GenBank/DDBJ whole genome shotgun (WGS) entry which is preliminary data.</text>
</comment>
<keyword evidence="2" id="KW-1185">Reference proteome</keyword>
<accession>A0ABR3D7I9</accession>
<gene>
    <name evidence="1" type="ORF">QR685DRAFT_334469</name>
</gene>
<evidence type="ECO:0000313" key="2">
    <source>
        <dbReference type="Proteomes" id="UP001451303"/>
    </source>
</evidence>
<dbReference type="EMBL" id="JAVLET010000007">
    <property type="protein sequence ID" value="KAL0468223.1"/>
    <property type="molecule type" value="Genomic_DNA"/>
</dbReference>
<reference evidence="1 2" key="1">
    <citation type="submission" date="2023-09" db="EMBL/GenBank/DDBJ databases">
        <title>Multi-omics analysis of a traditional fermented food reveals byproduct-associated fungal strains for waste-to-food upcycling.</title>
        <authorList>
            <consortium name="Lawrence Berkeley National Laboratory"/>
            <person name="Rekdal V.M."/>
            <person name="Villalobos-Escobedo J.M."/>
            <person name="Rodriguez-Valeron N."/>
            <person name="Garcia M.O."/>
            <person name="Vasquez D.P."/>
            <person name="Damayanti I."/>
            <person name="Sorensen P.M."/>
            <person name="Baidoo E.E."/>
            <person name="De Carvalho A.C."/>
            <person name="Riley R."/>
            <person name="Lipzen A."/>
            <person name="He G."/>
            <person name="Yan M."/>
            <person name="Haridas S."/>
            <person name="Daum C."/>
            <person name="Yoshinaga Y."/>
            <person name="Ng V."/>
            <person name="Grigoriev I.V."/>
            <person name="Munk R."/>
            <person name="Nuraida L."/>
            <person name="Wijaya C.H."/>
            <person name="Morales P.-C."/>
            <person name="Keasling J.D."/>
        </authorList>
    </citation>
    <scope>NUCLEOTIDE SEQUENCE [LARGE SCALE GENOMIC DNA]</scope>
    <source>
        <strain evidence="1 2">FGSC 2613</strain>
    </source>
</reference>
<dbReference type="Proteomes" id="UP001451303">
    <property type="component" value="Unassembled WGS sequence"/>
</dbReference>
<sequence>MRSEDHSTCLPNVKPRIYGLPELHCIATYHPESHAQVAMGTTGRMDGRTTRARHAHGKQTLDSTDVEFIHCIHLSIHAMFRLLSRVQCSSLEVTDRPQPTQENSRQFLKMISSTSIPYFSGKPLWANLGVWNGLNHSLLSFLSILVYDLYHLSARHSHQTYLLHWRELGAGFVSANRAFESQLYQGRVSDRYMCVGGFEKRARIIPLGLPS</sequence>